<dbReference type="EMBL" id="SLWB01000014">
    <property type="protein sequence ID" value="TCN63929.1"/>
    <property type="molecule type" value="Genomic_DNA"/>
</dbReference>
<sequence>MNRNLIAFILLAVSLIGVSCNKGGSKRAGMKDGKKVELQDAKGFTITEFDGYKVVEVVNPWKDSVLLHRYILVSREASIPDNLPEGDVVRVPVSKISCLYSVFVGSLELLGQVSTITSVAEERYIENQMVKQGIASGKIKLLGEASAVNVEGLIDSNPDIVLVSPFKDMGYGKMDKAGIPIVEVASYMENSPLARAEWIKFFALFYGKEKQADSIYSALCDRYGKVREIAKGAKVKPSIFADKKFGQVWNMPSGNSYMSSFFRDAGASYLWDDVKQSGVIPLSFEAVYQKAENADYWLVKYNKPQDMTYDDLGKEYDGYKMFKAYKTRKVIHCNTNRISYYEKGVMEPDVILADLVKILHPELLPNHKQVYFQLMK</sequence>
<dbReference type="PROSITE" id="PS51257">
    <property type="entry name" value="PROKAR_LIPOPROTEIN"/>
    <property type="match status" value="1"/>
</dbReference>
<name>A0A4R2EID8_9BACT</name>
<dbReference type="Pfam" id="PF01497">
    <property type="entry name" value="Peripla_BP_2"/>
    <property type="match status" value="1"/>
</dbReference>
<dbReference type="InterPro" id="IPR002491">
    <property type="entry name" value="ABC_transptr_periplasmic_BD"/>
</dbReference>
<evidence type="ECO:0000313" key="2">
    <source>
        <dbReference type="EMBL" id="TCN63929.1"/>
    </source>
</evidence>
<organism evidence="2 3">
    <name type="scientific">Acetobacteroides hydrogenigenes</name>
    <dbReference type="NCBI Taxonomy" id="979970"/>
    <lineage>
        <taxon>Bacteria</taxon>
        <taxon>Pseudomonadati</taxon>
        <taxon>Bacteroidota</taxon>
        <taxon>Bacteroidia</taxon>
        <taxon>Bacteroidales</taxon>
        <taxon>Rikenellaceae</taxon>
        <taxon>Acetobacteroides</taxon>
    </lineage>
</organism>
<dbReference type="PANTHER" id="PTHR30535:SF34">
    <property type="entry name" value="MOLYBDATE-BINDING PROTEIN MOLA"/>
    <property type="match status" value="1"/>
</dbReference>
<proteinExistence type="predicted"/>
<dbReference type="OrthoDB" id="9812528at2"/>
<evidence type="ECO:0000259" key="1">
    <source>
        <dbReference type="PROSITE" id="PS50983"/>
    </source>
</evidence>
<reference evidence="2 3" key="1">
    <citation type="submission" date="2019-03" db="EMBL/GenBank/DDBJ databases">
        <title>Genomic Encyclopedia of Archaeal and Bacterial Type Strains, Phase II (KMG-II): from individual species to whole genera.</title>
        <authorList>
            <person name="Goeker M."/>
        </authorList>
    </citation>
    <scope>NUCLEOTIDE SEQUENCE [LARGE SCALE GENOMIC DNA]</scope>
    <source>
        <strain evidence="2 3">RL-C</strain>
    </source>
</reference>
<dbReference type="RefSeq" id="WP_131840079.1">
    <property type="nucleotide sequence ID" value="NZ_SLWB01000014.1"/>
</dbReference>
<dbReference type="PANTHER" id="PTHR30535">
    <property type="entry name" value="VITAMIN B12-BINDING PROTEIN"/>
    <property type="match status" value="1"/>
</dbReference>
<dbReference type="GO" id="GO:0071281">
    <property type="term" value="P:cellular response to iron ion"/>
    <property type="evidence" value="ECO:0007669"/>
    <property type="project" value="TreeGrafter"/>
</dbReference>
<dbReference type="PROSITE" id="PS50983">
    <property type="entry name" value="FE_B12_PBP"/>
    <property type="match status" value="1"/>
</dbReference>
<dbReference type="AlphaFoldDB" id="A0A4R2EID8"/>
<accession>A0A4R2EID8</accession>
<evidence type="ECO:0000313" key="3">
    <source>
        <dbReference type="Proteomes" id="UP000294830"/>
    </source>
</evidence>
<protein>
    <submittedName>
        <fullName evidence="2">Iron complex transport system substrate-binding protein</fullName>
    </submittedName>
</protein>
<dbReference type="Gene3D" id="3.40.50.1980">
    <property type="entry name" value="Nitrogenase molybdenum iron protein domain"/>
    <property type="match status" value="2"/>
</dbReference>
<comment type="caution">
    <text evidence="2">The sequence shown here is derived from an EMBL/GenBank/DDBJ whole genome shotgun (WGS) entry which is preliminary data.</text>
</comment>
<dbReference type="InterPro" id="IPR050902">
    <property type="entry name" value="ABC_Transporter_SBP"/>
</dbReference>
<keyword evidence="3" id="KW-1185">Reference proteome</keyword>
<dbReference type="SUPFAM" id="SSF53807">
    <property type="entry name" value="Helical backbone' metal receptor"/>
    <property type="match status" value="1"/>
</dbReference>
<feature type="domain" description="Fe/B12 periplasmic-binding" evidence="1">
    <location>
        <begin position="95"/>
        <end position="363"/>
    </location>
</feature>
<dbReference type="Proteomes" id="UP000294830">
    <property type="component" value="Unassembled WGS sequence"/>
</dbReference>
<gene>
    <name evidence="2" type="ORF">CLV25_11485</name>
</gene>